<keyword evidence="1" id="KW-1133">Transmembrane helix</keyword>
<keyword evidence="1" id="KW-0472">Membrane</keyword>
<evidence type="ECO:0000256" key="1">
    <source>
        <dbReference type="SAM" id="Phobius"/>
    </source>
</evidence>
<sequence length="189" mass="20701">MEKRVIIMTFKENSQAYEAFSKLKVLHAEGKVEIEQLAVVENAKDQGFLVQDAIDLTGSDRFFAGGLIGAFVGILGGPLGMLLGWTTGSIIGNISDIDEVKGAISTFKQTSSVLTEETVGVLAIASEFTEHVIDELVKEEFGGEVVRFSAAAVEAEIEEARQAEKALKREARKHWIKDKFTHNDEEKEA</sequence>
<comment type="caution">
    <text evidence="2">The sequence shown here is derived from an EMBL/GenBank/DDBJ whole genome shotgun (WGS) entry which is preliminary data.</text>
</comment>
<dbReference type="RefSeq" id="WP_188614628.1">
    <property type="nucleotide sequence ID" value="NZ_BMJT01000005.1"/>
</dbReference>
<proteinExistence type="predicted"/>
<gene>
    <name evidence="2" type="ORF">GCM10007425_17000</name>
</gene>
<dbReference type="AlphaFoldDB" id="A0A917G521"/>
<protein>
    <recommendedName>
        <fullName evidence="4">DUF1269 domain-containing protein</fullName>
    </recommendedName>
</protein>
<keyword evidence="3" id="KW-1185">Reference proteome</keyword>
<dbReference type="Proteomes" id="UP000616608">
    <property type="component" value="Unassembled WGS sequence"/>
</dbReference>
<name>A0A917G521_9BACI</name>
<dbReference type="EMBL" id="BMJT01000005">
    <property type="protein sequence ID" value="GGG23074.1"/>
    <property type="molecule type" value="Genomic_DNA"/>
</dbReference>
<feature type="transmembrane region" description="Helical" evidence="1">
    <location>
        <begin position="62"/>
        <end position="85"/>
    </location>
</feature>
<evidence type="ECO:0008006" key="4">
    <source>
        <dbReference type="Google" id="ProtNLM"/>
    </source>
</evidence>
<keyword evidence="1" id="KW-0812">Transmembrane</keyword>
<reference evidence="2" key="1">
    <citation type="journal article" date="2014" name="Int. J. Syst. Evol. Microbiol.">
        <title>Complete genome sequence of Corynebacterium casei LMG S-19264T (=DSM 44701T), isolated from a smear-ripened cheese.</title>
        <authorList>
            <consortium name="US DOE Joint Genome Institute (JGI-PGF)"/>
            <person name="Walter F."/>
            <person name="Albersmeier A."/>
            <person name="Kalinowski J."/>
            <person name="Ruckert C."/>
        </authorList>
    </citation>
    <scope>NUCLEOTIDE SEQUENCE</scope>
    <source>
        <strain evidence="2">CGMCC 1.15760</strain>
    </source>
</reference>
<evidence type="ECO:0000313" key="3">
    <source>
        <dbReference type="Proteomes" id="UP000616608"/>
    </source>
</evidence>
<organism evidence="2 3">
    <name type="scientific">Lysinibacillus alkalisoli</name>
    <dbReference type="NCBI Taxonomy" id="1911548"/>
    <lineage>
        <taxon>Bacteria</taxon>
        <taxon>Bacillati</taxon>
        <taxon>Bacillota</taxon>
        <taxon>Bacilli</taxon>
        <taxon>Bacillales</taxon>
        <taxon>Bacillaceae</taxon>
        <taxon>Lysinibacillus</taxon>
    </lineage>
</organism>
<reference evidence="2" key="2">
    <citation type="submission" date="2020-09" db="EMBL/GenBank/DDBJ databases">
        <authorList>
            <person name="Sun Q."/>
            <person name="Zhou Y."/>
        </authorList>
    </citation>
    <scope>NUCLEOTIDE SEQUENCE</scope>
    <source>
        <strain evidence="2">CGMCC 1.15760</strain>
    </source>
</reference>
<evidence type="ECO:0000313" key="2">
    <source>
        <dbReference type="EMBL" id="GGG23074.1"/>
    </source>
</evidence>
<accession>A0A917G521</accession>